<evidence type="ECO:0000313" key="15">
    <source>
        <dbReference type="EMBL" id="MDA3732287.1"/>
    </source>
</evidence>
<sequence length="128" mass="14314">MAKGHRTQIKRERNQNNDNRPSAKVTFVRVSSTKAKIVLDQIKGKDVQTALAILAYTPRYAADVIEKVLKSAIANAEHNNGMDVSKLFVEEAYATQGPTLKRIRPRAQGRAYSILKQTSHITVVVNER</sequence>
<dbReference type="Gene3D" id="3.90.470.10">
    <property type="entry name" value="Ribosomal protein L22/L17"/>
    <property type="match status" value="1"/>
</dbReference>
<feature type="region of interest" description="Disordered" evidence="14">
    <location>
        <begin position="1"/>
        <end position="22"/>
    </location>
</feature>
<evidence type="ECO:0000256" key="10">
    <source>
        <dbReference type="HAMAP-Rule" id="MF_01331"/>
    </source>
</evidence>
<dbReference type="CDD" id="cd00336">
    <property type="entry name" value="Ribosomal_L22"/>
    <property type="match status" value="1"/>
</dbReference>
<dbReference type="Pfam" id="PF00237">
    <property type="entry name" value="Ribosomal_L22"/>
    <property type="match status" value="1"/>
</dbReference>
<dbReference type="AlphaFoldDB" id="A0AA42J196"/>
<evidence type="ECO:0000256" key="6">
    <source>
        <dbReference type="ARBA" id="ARBA00022980"/>
    </source>
</evidence>
<dbReference type="GO" id="GO:0022625">
    <property type="term" value="C:cytosolic large ribosomal subunit"/>
    <property type="evidence" value="ECO:0007669"/>
    <property type="project" value="TreeGrafter"/>
</dbReference>
<gene>
    <name evidence="10 15" type="primary">rplV</name>
    <name evidence="15" type="ORF">PBV87_12400</name>
</gene>
<proteinExistence type="inferred from homology"/>
<dbReference type="RefSeq" id="WP_053983233.1">
    <property type="nucleotide sequence ID" value="NZ_JAQIFT010000046.1"/>
</dbReference>
<comment type="function">
    <text evidence="1 10">The globular domain of the protein is located near the polypeptide exit tunnel on the outside of the subunit, while an extended beta-hairpin is found that lines the wall of the exit tunnel in the center of the 70S ribosome.</text>
</comment>
<comment type="subunit">
    <text evidence="3 10 12">Part of the 50S ribosomal subunit.</text>
</comment>
<dbReference type="SUPFAM" id="SSF54843">
    <property type="entry name" value="Ribosomal protein L22"/>
    <property type="match status" value="1"/>
</dbReference>
<dbReference type="Proteomes" id="UP001169242">
    <property type="component" value="Unassembled WGS sequence"/>
</dbReference>
<dbReference type="NCBIfam" id="TIGR01044">
    <property type="entry name" value="rplV_bact"/>
    <property type="match status" value="1"/>
</dbReference>
<evidence type="ECO:0000256" key="2">
    <source>
        <dbReference type="ARBA" id="ARBA00009451"/>
    </source>
</evidence>
<comment type="caution">
    <text evidence="15">The sequence shown here is derived from an EMBL/GenBank/DDBJ whole genome shotgun (WGS) entry which is preliminary data.</text>
</comment>
<comment type="function">
    <text evidence="10 13">This protein binds specifically to 23S rRNA; its binding is stimulated by other ribosomal proteins, e.g., L4, L17, and L20. It is important during the early stages of 50S assembly. It makes multiple contacts with different domains of the 23S rRNA in the assembled 50S subunit and ribosome.</text>
</comment>
<dbReference type="GO" id="GO:0019843">
    <property type="term" value="F:rRNA binding"/>
    <property type="evidence" value="ECO:0007669"/>
    <property type="project" value="UniProtKB-UniRule"/>
</dbReference>
<dbReference type="HAMAP" id="MF_01331_B">
    <property type="entry name" value="Ribosomal_uL22_B"/>
    <property type="match status" value="1"/>
</dbReference>
<evidence type="ECO:0000256" key="7">
    <source>
        <dbReference type="ARBA" id="ARBA00023274"/>
    </source>
</evidence>
<keyword evidence="6 10" id="KW-0689">Ribosomal protein</keyword>
<comment type="similarity">
    <text evidence="2 10 11">Belongs to the universal ribosomal protein uL22 family.</text>
</comment>
<comment type="function">
    <text evidence="8">This protein binds specifically to 23S rRNA; its binding is stimulated by other ribosomal proteins, e.g. L4, L17, and L20. It is important during the early stages of 50S assembly. It makes multiple contacts with different domains of the 23S rRNA in the assembled 50S subunit and ribosome.</text>
</comment>
<keyword evidence="4 10" id="KW-0699">rRNA-binding</keyword>
<evidence type="ECO:0000256" key="12">
    <source>
        <dbReference type="RuleBase" id="RU004006"/>
    </source>
</evidence>
<keyword evidence="7 10" id="KW-0687">Ribonucleoprotein</keyword>
<dbReference type="InterPro" id="IPR047867">
    <property type="entry name" value="Ribosomal_uL22_bac/org-type"/>
</dbReference>
<evidence type="ECO:0000256" key="9">
    <source>
        <dbReference type="ARBA" id="ARBA00035207"/>
    </source>
</evidence>
<accession>A0AA42J196</accession>
<dbReference type="EMBL" id="JAQIFT010000046">
    <property type="protein sequence ID" value="MDA3732287.1"/>
    <property type="molecule type" value="Genomic_DNA"/>
</dbReference>
<dbReference type="InterPro" id="IPR036394">
    <property type="entry name" value="Ribosomal_uL22_sf"/>
</dbReference>
<dbReference type="PANTHER" id="PTHR13501">
    <property type="entry name" value="CHLOROPLAST 50S RIBOSOMAL PROTEIN L22-RELATED"/>
    <property type="match status" value="1"/>
</dbReference>
<dbReference type="InterPro" id="IPR018260">
    <property type="entry name" value="Ribosomal_uL22_CS"/>
</dbReference>
<dbReference type="PANTHER" id="PTHR13501:SF8">
    <property type="entry name" value="LARGE RIBOSOMAL SUBUNIT PROTEIN UL22M"/>
    <property type="match status" value="1"/>
</dbReference>
<evidence type="ECO:0000256" key="1">
    <source>
        <dbReference type="ARBA" id="ARBA00003478"/>
    </source>
</evidence>
<evidence type="ECO:0000313" key="16">
    <source>
        <dbReference type="Proteomes" id="UP001169242"/>
    </source>
</evidence>
<evidence type="ECO:0000256" key="13">
    <source>
        <dbReference type="RuleBase" id="RU004008"/>
    </source>
</evidence>
<reference evidence="15" key="1">
    <citation type="journal article" date="2023" name="Int. J. Syst. Evol. Microbiol.">
        <title>&lt;i&gt;Holtiella tumoricola&lt;/i&gt; gen. nov. sp. nov., isolated from a human clinical sample.</title>
        <authorList>
            <person name="Allen-Vercoe E."/>
            <person name="Daigneault M.C."/>
            <person name="Vancuren S.J."/>
            <person name="Cochrane K."/>
            <person name="O'Neal L.L."/>
            <person name="Sankaranarayanan K."/>
            <person name="Lawson P.A."/>
        </authorList>
    </citation>
    <scope>NUCLEOTIDE SEQUENCE</scope>
    <source>
        <strain evidence="15">CC70A</strain>
    </source>
</reference>
<protein>
    <recommendedName>
        <fullName evidence="9 10">Large ribosomal subunit protein uL22</fullName>
    </recommendedName>
</protein>
<evidence type="ECO:0000256" key="5">
    <source>
        <dbReference type="ARBA" id="ARBA00022884"/>
    </source>
</evidence>
<dbReference type="PROSITE" id="PS00464">
    <property type="entry name" value="RIBOSOMAL_L22"/>
    <property type="match status" value="1"/>
</dbReference>
<dbReference type="InterPro" id="IPR005727">
    <property type="entry name" value="Ribosomal_uL22_bac/chlpt-type"/>
</dbReference>
<evidence type="ECO:0000256" key="3">
    <source>
        <dbReference type="ARBA" id="ARBA00011838"/>
    </source>
</evidence>
<evidence type="ECO:0000256" key="14">
    <source>
        <dbReference type="SAM" id="MobiDB-lite"/>
    </source>
</evidence>
<evidence type="ECO:0000256" key="11">
    <source>
        <dbReference type="RuleBase" id="RU004005"/>
    </source>
</evidence>
<evidence type="ECO:0000256" key="8">
    <source>
        <dbReference type="ARBA" id="ARBA00025084"/>
    </source>
</evidence>
<dbReference type="GO" id="GO:0003735">
    <property type="term" value="F:structural constituent of ribosome"/>
    <property type="evidence" value="ECO:0007669"/>
    <property type="project" value="InterPro"/>
</dbReference>
<keyword evidence="5 10" id="KW-0694">RNA-binding</keyword>
<dbReference type="GO" id="GO:0006412">
    <property type="term" value="P:translation"/>
    <property type="evidence" value="ECO:0007669"/>
    <property type="project" value="UniProtKB-UniRule"/>
</dbReference>
<keyword evidence="16" id="KW-1185">Reference proteome</keyword>
<name>A0AA42J196_9FIRM</name>
<evidence type="ECO:0000256" key="4">
    <source>
        <dbReference type="ARBA" id="ARBA00022730"/>
    </source>
</evidence>
<organism evidence="15 16">
    <name type="scientific">Holtiella tumoricola</name>
    <dbReference type="NCBI Taxonomy" id="3018743"/>
    <lineage>
        <taxon>Bacteria</taxon>
        <taxon>Bacillati</taxon>
        <taxon>Bacillota</taxon>
        <taxon>Clostridia</taxon>
        <taxon>Lachnospirales</taxon>
        <taxon>Cellulosilyticaceae</taxon>
        <taxon>Holtiella</taxon>
    </lineage>
</organism>
<dbReference type="InterPro" id="IPR001063">
    <property type="entry name" value="Ribosomal_uL22"/>
</dbReference>